<dbReference type="AlphaFoldDB" id="A0AA38THK2"/>
<dbReference type="Pfam" id="PF13359">
    <property type="entry name" value="DDE_Tnp_4"/>
    <property type="match status" value="1"/>
</dbReference>
<dbReference type="GO" id="GO:0005634">
    <property type="term" value="C:nucleus"/>
    <property type="evidence" value="ECO:0007669"/>
    <property type="project" value="UniProtKB-SubCell"/>
</dbReference>
<evidence type="ECO:0000313" key="11">
    <source>
        <dbReference type="Proteomes" id="UP001172457"/>
    </source>
</evidence>
<evidence type="ECO:0000256" key="4">
    <source>
        <dbReference type="ARBA" id="ARBA00022722"/>
    </source>
</evidence>
<keyword evidence="5" id="KW-0479">Metal-binding</keyword>
<comment type="subcellular location">
    <subcellularLocation>
        <location evidence="2">Nucleus</location>
    </subcellularLocation>
</comment>
<feature type="domain" description="DDE Tnp4" evidence="9">
    <location>
        <begin position="122"/>
        <end position="282"/>
    </location>
</feature>
<sequence length="330" mass="38466">MEEYMESCYVVAIVVVFFLLSSWCLMVNRKKNELRIRSVSSKVDRYPILHRMVYESDTMAISQIRMNRSRFYRSGDTISRNVTRVCNAVLRLHSQLLKKPEPVPEDSTDPKWKWFKNCLGALDGTYIKCLVPFEDKPRYRTRKNEIATNVLGVCSQDMQFIYVLTGWEGSTADGRVLRDAILRPHGLKVPRSGYYLVDAGYTNGEGFLAPYRGQRYHLNDWRDGHQPTTAKEFFNMKHSSARNVIERCFGILKARWGILRDNSYYQVQLKNKIIMACCLLHNYIRQEMPIDPLDNEDVLDEGTGDDEVDDGVDDGDNINFYWYFKRVDSI</sequence>
<dbReference type="GO" id="GO:0004518">
    <property type="term" value="F:nuclease activity"/>
    <property type="evidence" value="ECO:0007669"/>
    <property type="project" value="UniProtKB-KW"/>
</dbReference>
<keyword evidence="8" id="KW-0812">Transmembrane</keyword>
<dbReference type="InterPro" id="IPR045249">
    <property type="entry name" value="HARBI1-like"/>
</dbReference>
<proteinExistence type="inferred from homology"/>
<dbReference type="GO" id="GO:0016787">
    <property type="term" value="F:hydrolase activity"/>
    <property type="evidence" value="ECO:0007669"/>
    <property type="project" value="UniProtKB-KW"/>
</dbReference>
<dbReference type="GO" id="GO:0046872">
    <property type="term" value="F:metal ion binding"/>
    <property type="evidence" value="ECO:0007669"/>
    <property type="project" value="UniProtKB-KW"/>
</dbReference>
<keyword evidence="6" id="KW-0378">Hydrolase</keyword>
<dbReference type="Proteomes" id="UP001172457">
    <property type="component" value="Chromosome 2"/>
</dbReference>
<evidence type="ECO:0000256" key="1">
    <source>
        <dbReference type="ARBA" id="ARBA00001968"/>
    </source>
</evidence>
<dbReference type="InterPro" id="IPR027806">
    <property type="entry name" value="HARBI1_dom"/>
</dbReference>
<gene>
    <name evidence="10" type="ORF">OSB04_006250</name>
</gene>
<evidence type="ECO:0000256" key="3">
    <source>
        <dbReference type="ARBA" id="ARBA00006958"/>
    </source>
</evidence>
<dbReference type="PANTHER" id="PTHR22930">
    <property type="match status" value="1"/>
</dbReference>
<accession>A0AA38THK2</accession>
<keyword evidence="8" id="KW-1133">Transmembrane helix</keyword>
<dbReference type="EMBL" id="JARYMX010000002">
    <property type="protein sequence ID" value="KAJ9561090.1"/>
    <property type="molecule type" value="Genomic_DNA"/>
</dbReference>
<evidence type="ECO:0000313" key="10">
    <source>
        <dbReference type="EMBL" id="KAJ9561090.1"/>
    </source>
</evidence>
<keyword evidence="8" id="KW-0472">Membrane</keyword>
<evidence type="ECO:0000256" key="8">
    <source>
        <dbReference type="SAM" id="Phobius"/>
    </source>
</evidence>
<keyword evidence="11" id="KW-1185">Reference proteome</keyword>
<evidence type="ECO:0000259" key="9">
    <source>
        <dbReference type="Pfam" id="PF13359"/>
    </source>
</evidence>
<protein>
    <recommendedName>
        <fullName evidence="9">DDE Tnp4 domain-containing protein</fullName>
    </recommendedName>
</protein>
<comment type="cofactor">
    <cofactor evidence="1">
        <name>a divalent metal cation</name>
        <dbReference type="ChEBI" id="CHEBI:60240"/>
    </cofactor>
</comment>
<dbReference type="PANTHER" id="PTHR22930:SF293">
    <property type="entry name" value="PROTEIN ALP1-LIKE"/>
    <property type="match status" value="1"/>
</dbReference>
<reference evidence="10" key="1">
    <citation type="submission" date="2023-03" db="EMBL/GenBank/DDBJ databases">
        <title>Chromosome-scale reference genome and RAD-based genetic map of yellow starthistle (Centaurea solstitialis) reveal putative structural variation and QTLs associated with invader traits.</title>
        <authorList>
            <person name="Reatini B."/>
            <person name="Cang F.A."/>
            <person name="Jiang Q."/>
            <person name="Mckibben M.T.W."/>
            <person name="Barker M.S."/>
            <person name="Rieseberg L.H."/>
            <person name="Dlugosch K.M."/>
        </authorList>
    </citation>
    <scope>NUCLEOTIDE SEQUENCE</scope>
    <source>
        <strain evidence="10">CAN-66</strain>
        <tissue evidence="10">Leaf</tissue>
    </source>
</reference>
<name>A0AA38THK2_9ASTR</name>
<evidence type="ECO:0000256" key="2">
    <source>
        <dbReference type="ARBA" id="ARBA00004123"/>
    </source>
</evidence>
<organism evidence="10 11">
    <name type="scientific">Centaurea solstitialis</name>
    <name type="common">yellow star-thistle</name>
    <dbReference type="NCBI Taxonomy" id="347529"/>
    <lineage>
        <taxon>Eukaryota</taxon>
        <taxon>Viridiplantae</taxon>
        <taxon>Streptophyta</taxon>
        <taxon>Embryophyta</taxon>
        <taxon>Tracheophyta</taxon>
        <taxon>Spermatophyta</taxon>
        <taxon>Magnoliopsida</taxon>
        <taxon>eudicotyledons</taxon>
        <taxon>Gunneridae</taxon>
        <taxon>Pentapetalae</taxon>
        <taxon>asterids</taxon>
        <taxon>campanulids</taxon>
        <taxon>Asterales</taxon>
        <taxon>Asteraceae</taxon>
        <taxon>Carduoideae</taxon>
        <taxon>Cardueae</taxon>
        <taxon>Centaureinae</taxon>
        <taxon>Centaurea</taxon>
    </lineage>
</organism>
<feature type="transmembrane region" description="Helical" evidence="8">
    <location>
        <begin position="6"/>
        <end position="27"/>
    </location>
</feature>
<keyword evidence="4" id="KW-0540">Nuclease</keyword>
<evidence type="ECO:0000256" key="5">
    <source>
        <dbReference type="ARBA" id="ARBA00022723"/>
    </source>
</evidence>
<comment type="caution">
    <text evidence="10">The sequence shown here is derived from an EMBL/GenBank/DDBJ whole genome shotgun (WGS) entry which is preliminary data.</text>
</comment>
<comment type="similarity">
    <text evidence="3">Belongs to the HARBI1 family.</text>
</comment>
<evidence type="ECO:0000256" key="6">
    <source>
        <dbReference type="ARBA" id="ARBA00022801"/>
    </source>
</evidence>
<evidence type="ECO:0000256" key="7">
    <source>
        <dbReference type="ARBA" id="ARBA00023242"/>
    </source>
</evidence>
<keyword evidence="7" id="KW-0539">Nucleus</keyword>